<dbReference type="SUPFAM" id="SSF53649">
    <property type="entry name" value="Alkaline phosphatase-like"/>
    <property type="match status" value="1"/>
</dbReference>
<dbReference type="Proteomes" id="UP000253034">
    <property type="component" value="Unassembled WGS sequence"/>
</dbReference>
<feature type="transmembrane region" description="Helical" evidence="11">
    <location>
        <begin position="21"/>
        <end position="44"/>
    </location>
</feature>
<organism evidence="13 14">
    <name type="scientific">Anaerobacterium chartisolvens</name>
    <dbReference type="NCBI Taxonomy" id="1297424"/>
    <lineage>
        <taxon>Bacteria</taxon>
        <taxon>Bacillati</taxon>
        <taxon>Bacillota</taxon>
        <taxon>Clostridia</taxon>
        <taxon>Eubacteriales</taxon>
        <taxon>Oscillospiraceae</taxon>
        <taxon>Anaerobacterium</taxon>
    </lineage>
</organism>
<evidence type="ECO:0000256" key="1">
    <source>
        <dbReference type="ARBA" id="ARBA00004651"/>
    </source>
</evidence>
<comment type="caution">
    <text evidence="13">The sequence shown here is derived from an EMBL/GenBank/DDBJ whole genome shotgun (WGS) entry which is preliminary data.</text>
</comment>
<feature type="binding site" evidence="10">
    <location>
        <position position="271"/>
    </location>
    <ligand>
        <name>Mn(2+)</name>
        <dbReference type="ChEBI" id="CHEBI:29035"/>
    </ligand>
</feature>
<evidence type="ECO:0000256" key="8">
    <source>
        <dbReference type="PIRSR" id="PIRSR005091-1"/>
    </source>
</evidence>
<evidence type="ECO:0000259" key="12">
    <source>
        <dbReference type="Pfam" id="PF00884"/>
    </source>
</evidence>
<gene>
    <name evidence="13" type="ORF">DFR58_10286</name>
</gene>
<dbReference type="PANTHER" id="PTHR47371">
    <property type="entry name" value="LIPOTEICHOIC ACID SYNTHASE"/>
    <property type="match status" value="1"/>
</dbReference>
<comment type="pathway">
    <text evidence="2">Cell wall biogenesis; lipoteichoic acid biosynthesis.</text>
</comment>
<dbReference type="CDD" id="cd16015">
    <property type="entry name" value="LTA_synthase"/>
    <property type="match status" value="1"/>
</dbReference>
<sequence length="628" mass="71545">MNLFNSLKKTNSPIRKNIKDSLPIIAEAAYWLLFLAAIFTKAFYFQFTSKINALPFTGWLNRNMYVSSICTLLIIAAAVLIVFNRRRHVALLVVHIVLTVILFADTVYFRYYYHPISVPTLYQIGVVDSIGGSVVSLFKPKDVIFLLDLPFMAALFVATVKMNTGRLHILKRLIPAVLMVVIGISGIYFSYSKAYKPSFSIDNNYVSQYMGVLYYHCYDTKNFINETILEDRTLSASEKREIQSFYQNREAAGTKYRGAAKGKNLIIIQVEALQDFVIGRSIDGQEITPNLNKLMKEGTYFSNFYYQIGDGNTSDAEFLVNTSLYPIRQGSVNFRYPGNNYHSLPKMLNEEGYNTYAFHANRPSFWNRAVMFKSLGFKEFHTNSSFEMNEKVGWGLSDWSFFKQSLSLIDTGKPFYSLLLTLSSHFPYNFDYSSKSSLNPGKYKGSVLGQYFMGANYADICIGEFIRDLKSQGLYDNSLLVVYGDHYAIPKHDTTDLDEFLGFTYSEFEWQKIQKVPLIIRCPGVEEGKTIVTTGGEIDILPTIANLMELDAPYAIGKDLLNAKTGYALLRNGSLVTDEYIYMSGLSGAFDIETGERYTDNHYEQDLSRYRKEYDISQIIVEKNGLKK</sequence>
<name>A0A369BHS9_9FIRM</name>
<evidence type="ECO:0000256" key="11">
    <source>
        <dbReference type="SAM" id="Phobius"/>
    </source>
</evidence>
<keyword evidence="13" id="KW-0808">Transferase</keyword>
<feature type="transmembrane region" description="Helical" evidence="11">
    <location>
        <begin position="64"/>
        <end position="83"/>
    </location>
</feature>
<keyword evidence="5 11" id="KW-0812">Transmembrane</keyword>
<evidence type="ECO:0000256" key="9">
    <source>
        <dbReference type="PIRSR" id="PIRSR005091-2"/>
    </source>
</evidence>
<dbReference type="Pfam" id="PF00884">
    <property type="entry name" value="Sulfatase"/>
    <property type="match status" value="1"/>
</dbReference>
<keyword evidence="9" id="KW-0464">Manganese</keyword>
<evidence type="ECO:0000313" key="14">
    <source>
        <dbReference type="Proteomes" id="UP000253034"/>
    </source>
</evidence>
<evidence type="ECO:0000256" key="6">
    <source>
        <dbReference type="ARBA" id="ARBA00022989"/>
    </source>
</evidence>
<feature type="binding site" evidence="9">
    <location>
        <position position="425"/>
    </location>
    <ligand>
        <name>substrate</name>
    </ligand>
</feature>
<evidence type="ECO:0000256" key="10">
    <source>
        <dbReference type="PIRSR" id="PIRSR005091-3"/>
    </source>
</evidence>
<comment type="subcellular location">
    <subcellularLocation>
        <location evidence="1">Cell membrane</location>
        <topology evidence="1">Multi-pass membrane protein</topology>
    </subcellularLocation>
</comment>
<reference evidence="13 14" key="1">
    <citation type="submission" date="2018-07" db="EMBL/GenBank/DDBJ databases">
        <title>Genomic Encyclopedia of Type Strains, Phase IV (KMG-IV): sequencing the most valuable type-strain genomes for metagenomic binning, comparative biology and taxonomic classification.</title>
        <authorList>
            <person name="Goeker M."/>
        </authorList>
    </citation>
    <scope>NUCLEOTIDE SEQUENCE [LARGE SCALE GENOMIC DNA]</scope>
    <source>
        <strain evidence="13 14">DSM 27016</strain>
    </source>
</reference>
<dbReference type="GO" id="GO:0016740">
    <property type="term" value="F:transferase activity"/>
    <property type="evidence" value="ECO:0007669"/>
    <property type="project" value="UniProtKB-KW"/>
</dbReference>
<evidence type="ECO:0000256" key="4">
    <source>
        <dbReference type="ARBA" id="ARBA00022475"/>
    </source>
</evidence>
<dbReference type="InterPro" id="IPR012160">
    <property type="entry name" value="LtaS-like"/>
</dbReference>
<dbReference type="EMBL" id="QPJT01000002">
    <property type="protein sequence ID" value="RCX20017.1"/>
    <property type="molecule type" value="Genomic_DNA"/>
</dbReference>
<feature type="binding site" evidence="10">
    <location>
        <position position="485"/>
    </location>
    <ligand>
        <name>Mn(2+)</name>
        <dbReference type="ChEBI" id="CHEBI:29035"/>
    </ligand>
</feature>
<dbReference type="InterPro" id="IPR017850">
    <property type="entry name" value="Alkaline_phosphatase_core_sf"/>
</dbReference>
<dbReference type="Gene3D" id="3.40.720.10">
    <property type="entry name" value="Alkaline Phosphatase, subunit A"/>
    <property type="match status" value="1"/>
</dbReference>
<dbReference type="OrthoDB" id="5901192at2"/>
<protein>
    <submittedName>
        <fullName evidence="13">Phosphoglycerol transferase MdoB-like AlkP superfamily enzyme</fullName>
    </submittedName>
</protein>
<keyword evidence="14" id="KW-1185">Reference proteome</keyword>
<comment type="similarity">
    <text evidence="3">Belongs to the LTA synthase family.</text>
</comment>
<dbReference type="GO" id="GO:0005886">
    <property type="term" value="C:plasma membrane"/>
    <property type="evidence" value="ECO:0007669"/>
    <property type="project" value="UniProtKB-SubCell"/>
</dbReference>
<feature type="transmembrane region" description="Helical" evidence="11">
    <location>
        <begin position="90"/>
        <end position="113"/>
    </location>
</feature>
<proteinExistence type="inferred from homology"/>
<keyword evidence="6 11" id="KW-1133">Transmembrane helix</keyword>
<feature type="active site" evidence="8">
    <location>
        <position position="313"/>
    </location>
</feature>
<evidence type="ECO:0000256" key="5">
    <source>
        <dbReference type="ARBA" id="ARBA00022692"/>
    </source>
</evidence>
<feature type="binding site" evidence="10">
    <location>
        <position position="313"/>
    </location>
    <ligand>
        <name>Mn(2+)</name>
        <dbReference type="ChEBI" id="CHEBI:29035"/>
    </ligand>
</feature>
<evidence type="ECO:0000256" key="7">
    <source>
        <dbReference type="ARBA" id="ARBA00023136"/>
    </source>
</evidence>
<accession>A0A369BHS9</accession>
<dbReference type="PANTHER" id="PTHR47371:SF3">
    <property type="entry name" value="PHOSPHOGLYCEROL TRANSFERASE I"/>
    <property type="match status" value="1"/>
</dbReference>
<keyword evidence="7 11" id="KW-0472">Membrane</keyword>
<feature type="binding site" evidence="10">
    <location>
        <position position="486"/>
    </location>
    <ligand>
        <name>Mn(2+)</name>
        <dbReference type="ChEBI" id="CHEBI:29035"/>
    </ligand>
</feature>
<dbReference type="GO" id="GO:0046872">
    <property type="term" value="F:metal ion binding"/>
    <property type="evidence" value="ECO:0007669"/>
    <property type="project" value="UniProtKB-KW"/>
</dbReference>
<dbReference type="AlphaFoldDB" id="A0A369BHS9"/>
<feature type="transmembrane region" description="Helical" evidence="11">
    <location>
        <begin position="172"/>
        <end position="191"/>
    </location>
</feature>
<evidence type="ECO:0000256" key="2">
    <source>
        <dbReference type="ARBA" id="ARBA00004936"/>
    </source>
</evidence>
<feature type="domain" description="Sulfatase N-terminal" evidence="12">
    <location>
        <begin position="263"/>
        <end position="548"/>
    </location>
</feature>
<dbReference type="InterPro" id="IPR000917">
    <property type="entry name" value="Sulfatase_N"/>
</dbReference>
<dbReference type="InterPro" id="IPR050448">
    <property type="entry name" value="OpgB/LTA_synthase_biosynth"/>
</dbReference>
<evidence type="ECO:0000313" key="13">
    <source>
        <dbReference type="EMBL" id="RCX20017.1"/>
    </source>
</evidence>
<dbReference type="RefSeq" id="WP_114296140.1">
    <property type="nucleotide sequence ID" value="NZ_QPJT01000002.1"/>
</dbReference>
<feature type="transmembrane region" description="Helical" evidence="11">
    <location>
        <begin position="143"/>
        <end position="160"/>
    </location>
</feature>
<dbReference type="PIRSF" id="PIRSF005091">
    <property type="entry name" value="Mmb_sulf_HI1246"/>
    <property type="match status" value="1"/>
</dbReference>
<keyword evidence="9" id="KW-0479">Metal-binding</keyword>
<evidence type="ECO:0000256" key="3">
    <source>
        <dbReference type="ARBA" id="ARBA00009983"/>
    </source>
</evidence>
<dbReference type="Gene3D" id="3.30.1120.170">
    <property type="match status" value="1"/>
</dbReference>
<keyword evidence="4" id="KW-1003">Cell membrane</keyword>